<dbReference type="InterPro" id="IPR000182">
    <property type="entry name" value="GNAT_dom"/>
</dbReference>
<evidence type="ECO:0000256" key="8">
    <source>
        <dbReference type="ARBA" id="ARBA00022603"/>
    </source>
</evidence>
<dbReference type="CDD" id="cd04301">
    <property type="entry name" value="NAT_SF"/>
    <property type="match status" value="1"/>
</dbReference>
<dbReference type="PANTHER" id="PTHR46417">
    <property type="entry name" value="TRNA (GUANINE-N(1)-)-METHYLTRANSFERASE"/>
    <property type="match status" value="1"/>
</dbReference>
<dbReference type="InterPro" id="IPR016009">
    <property type="entry name" value="tRNA_MeTrfase_TRMD/TRM10"/>
</dbReference>
<evidence type="ECO:0000256" key="3">
    <source>
        <dbReference type="ARBA" id="ARBA00007630"/>
    </source>
</evidence>
<evidence type="ECO:0000256" key="15">
    <source>
        <dbReference type="HAMAP-Rule" id="MF_00605"/>
    </source>
</evidence>
<dbReference type="CDD" id="cd18080">
    <property type="entry name" value="TrmD-like"/>
    <property type="match status" value="1"/>
</dbReference>
<dbReference type="SUPFAM" id="SSF55729">
    <property type="entry name" value="Acyl-CoA N-acyltransferases (Nat)"/>
    <property type="match status" value="1"/>
</dbReference>
<evidence type="ECO:0000256" key="9">
    <source>
        <dbReference type="ARBA" id="ARBA00022679"/>
    </source>
</evidence>
<dbReference type="NCBIfam" id="TIGR00088">
    <property type="entry name" value="trmD"/>
    <property type="match status" value="1"/>
</dbReference>
<keyword evidence="7 15" id="KW-0963">Cytoplasm</keyword>
<evidence type="ECO:0000256" key="12">
    <source>
        <dbReference type="ARBA" id="ARBA00029736"/>
    </source>
</evidence>
<dbReference type="InterPro" id="IPR002649">
    <property type="entry name" value="tRNA_m1G_MeTrfase_TrmD"/>
</dbReference>
<evidence type="ECO:0000313" key="18">
    <source>
        <dbReference type="Proteomes" id="UP000663791"/>
    </source>
</evidence>
<reference evidence="17" key="1">
    <citation type="submission" date="2021-01" db="EMBL/GenBank/DDBJ databases">
        <title>Novel species in genus Nocardioides.</title>
        <authorList>
            <person name="Zhang G."/>
        </authorList>
    </citation>
    <scope>NUCLEOTIDE SEQUENCE</scope>
    <source>
        <strain evidence="17">Zg-536</strain>
    </source>
</reference>
<dbReference type="GO" id="GO:0052906">
    <property type="term" value="F:tRNA (guanine(37)-N1)-methyltransferase activity"/>
    <property type="evidence" value="ECO:0007669"/>
    <property type="project" value="UniProtKB-UniRule"/>
</dbReference>
<dbReference type="Gene3D" id="1.10.1270.20">
    <property type="entry name" value="tRNA(m1g37)methyltransferase, domain 2"/>
    <property type="match status" value="1"/>
</dbReference>
<evidence type="ECO:0000256" key="2">
    <source>
        <dbReference type="ARBA" id="ARBA00004496"/>
    </source>
</evidence>
<keyword evidence="18" id="KW-1185">Reference proteome</keyword>
<comment type="caution">
    <text evidence="17">The sequence shown here is derived from an EMBL/GenBank/DDBJ whole genome shotgun (WGS) entry which is preliminary data.</text>
</comment>
<feature type="binding site" evidence="15">
    <location>
        <begin position="142"/>
        <end position="147"/>
    </location>
    <ligand>
        <name>S-adenosyl-L-methionine</name>
        <dbReference type="ChEBI" id="CHEBI:59789"/>
    </ligand>
</feature>
<feature type="binding site" evidence="15">
    <location>
        <position position="118"/>
    </location>
    <ligand>
        <name>S-adenosyl-L-methionine</name>
        <dbReference type="ChEBI" id="CHEBI:59789"/>
    </ligand>
</feature>
<dbReference type="GO" id="GO:0002939">
    <property type="term" value="P:tRNA N1-guanine methylation"/>
    <property type="evidence" value="ECO:0007669"/>
    <property type="project" value="TreeGrafter"/>
</dbReference>
<dbReference type="InterPro" id="IPR029026">
    <property type="entry name" value="tRNA_m1G_MTases_N"/>
</dbReference>
<evidence type="ECO:0000259" key="16">
    <source>
        <dbReference type="PROSITE" id="PS51186"/>
    </source>
</evidence>
<dbReference type="Proteomes" id="UP000663791">
    <property type="component" value="Unassembled WGS sequence"/>
</dbReference>
<dbReference type="Pfam" id="PF00583">
    <property type="entry name" value="Acetyltransf_1"/>
    <property type="match status" value="1"/>
</dbReference>
<evidence type="ECO:0000256" key="10">
    <source>
        <dbReference type="ARBA" id="ARBA00022691"/>
    </source>
</evidence>
<dbReference type="Gene3D" id="3.40.630.30">
    <property type="match status" value="1"/>
</dbReference>
<keyword evidence="9 15" id="KW-0808">Transferase</keyword>
<dbReference type="HAMAP" id="MF_00605">
    <property type="entry name" value="TrmD"/>
    <property type="match status" value="1"/>
</dbReference>
<evidence type="ECO:0000256" key="7">
    <source>
        <dbReference type="ARBA" id="ARBA00022490"/>
    </source>
</evidence>
<dbReference type="EMBL" id="JAERTX010000008">
    <property type="protein sequence ID" value="MBM9460417.1"/>
    <property type="molecule type" value="Genomic_DNA"/>
</dbReference>
<evidence type="ECO:0000256" key="5">
    <source>
        <dbReference type="ARBA" id="ARBA00012807"/>
    </source>
</evidence>
<evidence type="ECO:0000256" key="14">
    <source>
        <dbReference type="ARBA" id="ARBA00047783"/>
    </source>
</evidence>
<sequence>MRLDYVTIFPDFFAPLALSLPGKAAAKGLVAFGVHDLRSFTHDRHRTVDDTPYGGGAGMVMKPEPWGEAFDALLPADTHADADAGRPTVVFTTPSGEPFDQALAAELATREHLVFACGRYEGIDQRVIDHARERAEVREISLGDYVLNGGEVAALAITEAVVRLLPGFMGNAESLVEESHSAETGGLLEYPVYTKPPTWRGREVPEVLRSGDHGKVARWRHEQAVRRTAERRPDLLAPSVLDDGTPIVRAVPADAAELLVLQRACWVQEALANDSLDIPALHESLDDVRAWLTEWDTWVVRRAGRLVAAVRGRLEGEDTWDIGRIMVAPDLQGSGLGRVLLEHIQQVAPASVTSYVLFTGAGSVRNQRMYRKAGFRLRPNLPAPAGAVVLTKTVHRPDTRRTNL</sequence>
<dbReference type="GO" id="GO:0005829">
    <property type="term" value="C:cytosol"/>
    <property type="evidence" value="ECO:0007669"/>
    <property type="project" value="TreeGrafter"/>
</dbReference>
<protein>
    <recommendedName>
        <fullName evidence="6 15">tRNA (guanine-N(1)-)-methyltransferase</fullName>
        <ecNumber evidence="5 15">2.1.1.228</ecNumber>
    </recommendedName>
    <alternativeName>
        <fullName evidence="12 15">M1G-methyltransferase</fullName>
    </alternativeName>
    <alternativeName>
        <fullName evidence="13 15">tRNA [GM37] methyltransferase</fullName>
    </alternativeName>
</protein>
<dbReference type="InterPro" id="IPR016181">
    <property type="entry name" value="Acyl_CoA_acyltransferase"/>
</dbReference>
<keyword evidence="11 15" id="KW-0819">tRNA processing</keyword>
<feature type="domain" description="N-acetyltransferase" evidence="16">
    <location>
        <begin position="246"/>
        <end position="395"/>
    </location>
</feature>
<dbReference type="InterPro" id="IPR023148">
    <property type="entry name" value="tRNA_m1G_MeTrfase_C_sf"/>
</dbReference>
<dbReference type="PANTHER" id="PTHR46417:SF1">
    <property type="entry name" value="TRNA (GUANINE-N(1)-)-METHYLTRANSFERASE"/>
    <property type="match status" value="1"/>
</dbReference>
<dbReference type="AlphaFoldDB" id="A0A938Y725"/>
<evidence type="ECO:0000256" key="11">
    <source>
        <dbReference type="ARBA" id="ARBA00022694"/>
    </source>
</evidence>
<dbReference type="Gene3D" id="3.40.1280.10">
    <property type="match status" value="1"/>
</dbReference>
<dbReference type="FunFam" id="3.40.1280.10:FF:000001">
    <property type="entry name" value="tRNA (guanine-N(1)-)-methyltransferase"/>
    <property type="match status" value="1"/>
</dbReference>
<evidence type="ECO:0000313" key="17">
    <source>
        <dbReference type="EMBL" id="MBM9460417.1"/>
    </source>
</evidence>
<dbReference type="Pfam" id="PF01746">
    <property type="entry name" value="tRNA_m1G_MT"/>
    <property type="match status" value="1"/>
</dbReference>
<comment type="subcellular location">
    <subcellularLocation>
        <location evidence="2 15">Cytoplasm</location>
    </subcellularLocation>
</comment>
<accession>A0A938Y725</accession>
<proteinExistence type="inferred from homology"/>
<keyword evidence="8 15" id="KW-0489">Methyltransferase</keyword>
<dbReference type="GO" id="GO:0016747">
    <property type="term" value="F:acyltransferase activity, transferring groups other than amino-acyl groups"/>
    <property type="evidence" value="ECO:0007669"/>
    <property type="project" value="InterPro"/>
</dbReference>
<keyword evidence="10 15" id="KW-0949">S-adenosyl-L-methionine</keyword>
<organism evidence="17 18">
    <name type="scientific">Nocardioides faecalis</name>
    <dbReference type="NCBI Taxonomy" id="2803858"/>
    <lineage>
        <taxon>Bacteria</taxon>
        <taxon>Bacillati</taxon>
        <taxon>Actinomycetota</taxon>
        <taxon>Actinomycetes</taxon>
        <taxon>Propionibacteriales</taxon>
        <taxon>Nocardioidaceae</taxon>
        <taxon>Nocardioides</taxon>
    </lineage>
</organism>
<gene>
    <name evidence="15 17" type="primary">trmD</name>
    <name evidence="17" type="ORF">JK386_10925</name>
</gene>
<dbReference type="SUPFAM" id="SSF75217">
    <property type="entry name" value="alpha/beta knot"/>
    <property type="match status" value="1"/>
</dbReference>
<dbReference type="PROSITE" id="PS51186">
    <property type="entry name" value="GNAT"/>
    <property type="match status" value="1"/>
</dbReference>
<dbReference type="InterPro" id="IPR029028">
    <property type="entry name" value="Alpha/beta_knot_MTases"/>
</dbReference>
<comment type="similarity">
    <text evidence="3 15">Belongs to the RNA methyltransferase TrmD family.</text>
</comment>
<name>A0A938Y725_9ACTN</name>
<comment type="function">
    <text evidence="1 15">Specifically methylates guanosine-37 in various tRNAs.</text>
</comment>
<comment type="catalytic activity">
    <reaction evidence="14 15">
        <text>guanosine(37) in tRNA + S-adenosyl-L-methionine = N(1)-methylguanosine(37) in tRNA + S-adenosyl-L-homocysteine + H(+)</text>
        <dbReference type="Rhea" id="RHEA:36899"/>
        <dbReference type="Rhea" id="RHEA-COMP:10145"/>
        <dbReference type="Rhea" id="RHEA-COMP:10147"/>
        <dbReference type="ChEBI" id="CHEBI:15378"/>
        <dbReference type="ChEBI" id="CHEBI:57856"/>
        <dbReference type="ChEBI" id="CHEBI:59789"/>
        <dbReference type="ChEBI" id="CHEBI:73542"/>
        <dbReference type="ChEBI" id="CHEBI:74269"/>
        <dbReference type="EC" id="2.1.1.228"/>
    </reaction>
</comment>
<evidence type="ECO:0000256" key="6">
    <source>
        <dbReference type="ARBA" id="ARBA00014679"/>
    </source>
</evidence>
<evidence type="ECO:0000256" key="4">
    <source>
        <dbReference type="ARBA" id="ARBA00011738"/>
    </source>
</evidence>
<dbReference type="NCBIfam" id="NF000648">
    <property type="entry name" value="PRK00026.1"/>
    <property type="match status" value="1"/>
</dbReference>
<comment type="subunit">
    <text evidence="4 15">Homodimer.</text>
</comment>
<evidence type="ECO:0000256" key="13">
    <source>
        <dbReference type="ARBA" id="ARBA00033392"/>
    </source>
</evidence>
<evidence type="ECO:0000256" key="1">
    <source>
        <dbReference type="ARBA" id="ARBA00002634"/>
    </source>
</evidence>
<dbReference type="EC" id="2.1.1.228" evidence="5 15"/>